<proteinExistence type="predicted"/>
<reference evidence="3" key="1">
    <citation type="submission" date="2017-10" db="EMBL/GenBank/DDBJ databases">
        <title>Rapid genome shrinkage in a self-fertile nematode reveals novel sperm competition proteins.</title>
        <authorList>
            <person name="Yin D."/>
            <person name="Schwarz E.M."/>
            <person name="Thomas C.G."/>
            <person name="Felde R.L."/>
            <person name="Korf I.F."/>
            <person name="Cutter A.D."/>
            <person name="Schartner C.M."/>
            <person name="Ralston E.J."/>
            <person name="Meyer B.J."/>
            <person name="Haag E.S."/>
        </authorList>
    </citation>
    <scope>NUCLEOTIDE SEQUENCE [LARGE SCALE GENOMIC DNA]</scope>
    <source>
        <strain evidence="3">JU1422</strain>
    </source>
</reference>
<sequence length="109" mass="11905">MKFASLMDKNEDANSELDDSGIGLELDITTTTSYSLSSSTSSPTATTSATRSKVLRNRDTGKNNRQRVILKQSTDSKSLVAMARKVVKVSCVVQREELNSIYCILLGLL</sequence>
<dbReference type="Proteomes" id="UP000230233">
    <property type="component" value="Chromosome X"/>
</dbReference>
<feature type="region of interest" description="Disordered" evidence="1">
    <location>
        <begin position="33"/>
        <end position="66"/>
    </location>
</feature>
<comment type="caution">
    <text evidence="2">The sequence shown here is derived from an EMBL/GenBank/DDBJ whole genome shotgun (WGS) entry which is preliminary data.</text>
</comment>
<protein>
    <submittedName>
        <fullName evidence="2">Uncharacterized protein</fullName>
    </submittedName>
</protein>
<gene>
    <name evidence="2" type="primary">Cnig_chr_X.g22373</name>
    <name evidence="2" type="ORF">B9Z55_022373</name>
</gene>
<accession>A0A2G5SKC9</accession>
<dbReference type="EMBL" id="PDUG01000006">
    <property type="protein sequence ID" value="PIC15369.1"/>
    <property type="molecule type" value="Genomic_DNA"/>
</dbReference>
<dbReference type="AlphaFoldDB" id="A0A2G5SKC9"/>
<evidence type="ECO:0000256" key="1">
    <source>
        <dbReference type="SAM" id="MobiDB-lite"/>
    </source>
</evidence>
<name>A0A2G5SKC9_9PELO</name>
<organism evidence="2 3">
    <name type="scientific">Caenorhabditis nigoni</name>
    <dbReference type="NCBI Taxonomy" id="1611254"/>
    <lineage>
        <taxon>Eukaryota</taxon>
        <taxon>Metazoa</taxon>
        <taxon>Ecdysozoa</taxon>
        <taxon>Nematoda</taxon>
        <taxon>Chromadorea</taxon>
        <taxon>Rhabditida</taxon>
        <taxon>Rhabditina</taxon>
        <taxon>Rhabditomorpha</taxon>
        <taxon>Rhabditoidea</taxon>
        <taxon>Rhabditidae</taxon>
        <taxon>Peloderinae</taxon>
        <taxon>Caenorhabditis</taxon>
    </lineage>
</organism>
<keyword evidence="3" id="KW-1185">Reference proteome</keyword>
<feature type="compositionally biased region" description="Low complexity" evidence="1">
    <location>
        <begin position="33"/>
        <end position="52"/>
    </location>
</feature>
<evidence type="ECO:0000313" key="2">
    <source>
        <dbReference type="EMBL" id="PIC15369.1"/>
    </source>
</evidence>
<evidence type="ECO:0000313" key="3">
    <source>
        <dbReference type="Proteomes" id="UP000230233"/>
    </source>
</evidence>